<evidence type="ECO:0000313" key="6">
    <source>
        <dbReference type="EMBL" id="SEG38707.1"/>
    </source>
</evidence>
<dbReference type="PANTHER" id="PTHR30055:SF220">
    <property type="entry name" value="TETR-FAMILY REGULATORY PROTEIN"/>
    <property type="match status" value="1"/>
</dbReference>
<feature type="DNA-binding region" description="H-T-H motif" evidence="4">
    <location>
        <begin position="36"/>
        <end position="55"/>
    </location>
</feature>
<keyword evidence="7" id="KW-1185">Reference proteome</keyword>
<evidence type="ECO:0000256" key="4">
    <source>
        <dbReference type="PROSITE-ProRule" id="PRU00335"/>
    </source>
</evidence>
<keyword evidence="3" id="KW-0804">Transcription</keyword>
<dbReference type="AlphaFoldDB" id="A0A1H5ZSQ0"/>
<dbReference type="InterPro" id="IPR009057">
    <property type="entry name" value="Homeodomain-like_sf"/>
</dbReference>
<dbReference type="Proteomes" id="UP000236752">
    <property type="component" value="Unassembled WGS sequence"/>
</dbReference>
<reference evidence="6 7" key="1">
    <citation type="submission" date="2016-10" db="EMBL/GenBank/DDBJ databases">
        <authorList>
            <person name="de Groot N.N."/>
        </authorList>
    </citation>
    <scope>NUCLEOTIDE SEQUENCE [LARGE SCALE GENOMIC DNA]</scope>
    <source>
        <strain evidence="6 7">DSM 26915</strain>
    </source>
</reference>
<evidence type="ECO:0000256" key="2">
    <source>
        <dbReference type="ARBA" id="ARBA00023125"/>
    </source>
</evidence>
<dbReference type="InterPro" id="IPR001647">
    <property type="entry name" value="HTH_TetR"/>
</dbReference>
<dbReference type="SUPFAM" id="SSF48498">
    <property type="entry name" value="Tetracyclin repressor-like, C-terminal domain"/>
    <property type="match status" value="1"/>
</dbReference>
<evidence type="ECO:0000256" key="1">
    <source>
        <dbReference type="ARBA" id="ARBA00023015"/>
    </source>
</evidence>
<evidence type="ECO:0000256" key="3">
    <source>
        <dbReference type="ARBA" id="ARBA00023163"/>
    </source>
</evidence>
<dbReference type="InterPro" id="IPR050109">
    <property type="entry name" value="HTH-type_TetR-like_transc_reg"/>
</dbReference>
<dbReference type="SUPFAM" id="SSF46689">
    <property type="entry name" value="Homeodomain-like"/>
    <property type="match status" value="1"/>
</dbReference>
<dbReference type="PROSITE" id="PS50977">
    <property type="entry name" value="HTH_TETR_2"/>
    <property type="match status" value="1"/>
</dbReference>
<evidence type="ECO:0000313" key="7">
    <source>
        <dbReference type="Proteomes" id="UP000236752"/>
    </source>
</evidence>
<organism evidence="6 7">
    <name type="scientific">Thalassococcus halodurans</name>
    <dbReference type="NCBI Taxonomy" id="373675"/>
    <lineage>
        <taxon>Bacteria</taxon>
        <taxon>Pseudomonadati</taxon>
        <taxon>Pseudomonadota</taxon>
        <taxon>Alphaproteobacteria</taxon>
        <taxon>Rhodobacterales</taxon>
        <taxon>Roseobacteraceae</taxon>
        <taxon>Thalassococcus</taxon>
    </lineage>
</organism>
<keyword evidence="2 4" id="KW-0238">DNA-binding</keyword>
<dbReference type="GO" id="GO:0000976">
    <property type="term" value="F:transcription cis-regulatory region binding"/>
    <property type="evidence" value="ECO:0007669"/>
    <property type="project" value="TreeGrafter"/>
</dbReference>
<name>A0A1H5ZSQ0_9RHOB</name>
<keyword evidence="1" id="KW-0805">Transcription regulation</keyword>
<dbReference type="EMBL" id="FNUZ01000004">
    <property type="protein sequence ID" value="SEG38707.1"/>
    <property type="molecule type" value="Genomic_DNA"/>
</dbReference>
<dbReference type="PANTHER" id="PTHR30055">
    <property type="entry name" value="HTH-TYPE TRANSCRIPTIONAL REGULATOR RUTR"/>
    <property type="match status" value="1"/>
</dbReference>
<sequence>MELTKDKSRHHHGNLHAALVEAGIDILRSSGLDALSLRKCAALAGVSHAAPAHHFGNLEGLKWAIAEEAFARFSEFMRTHAAAADDTAHGRLLGICRGYLAFARAEPALYEMIFCLQRKDPESKRDASTSYSILRDTCAPFVPPGTDPVIIETQVWSLVHGFALLELHGRLGDTPPPDDAILALLRHIGQEPA</sequence>
<dbReference type="RefSeq" id="WP_103910923.1">
    <property type="nucleotide sequence ID" value="NZ_FNUZ01000004.1"/>
</dbReference>
<dbReference type="InterPro" id="IPR036271">
    <property type="entry name" value="Tet_transcr_reg_TetR-rel_C_sf"/>
</dbReference>
<gene>
    <name evidence="6" type="ORF">SAMN04488045_2588</name>
</gene>
<dbReference type="InterPro" id="IPR025996">
    <property type="entry name" value="MT1864/Rv1816-like_C"/>
</dbReference>
<dbReference type="OrthoDB" id="7056813at2"/>
<protein>
    <submittedName>
        <fullName evidence="6">DNA-binding transcriptional regulator, AcrR family</fullName>
    </submittedName>
</protein>
<feature type="domain" description="HTH tetR-type" evidence="5">
    <location>
        <begin position="13"/>
        <end position="73"/>
    </location>
</feature>
<dbReference type="Gene3D" id="1.10.357.10">
    <property type="entry name" value="Tetracycline Repressor, domain 2"/>
    <property type="match status" value="1"/>
</dbReference>
<proteinExistence type="predicted"/>
<accession>A0A1H5ZSQ0</accession>
<dbReference type="GO" id="GO:0003700">
    <property type="term" value="F:DNA-binding transcription factor activity"/>
    <property type="evidence" value="ECO:0007669"/>
    <property type="project" value="TreeGrafter"/>
</dbReference>
<evidence type="ECO:0000259" key="5">
    <source>
        <dbReference type="PROSITE" id="PS50977"/>
    </source>
</evidence>
<dbReference type="Pfam" id="PF13305">
    <property type="entry name" value="TetR_C_33"/>
    <property type="match status" value="1"/>
</dbReference>